<dbReference type="AlphaFoldDB" id="A0A8H3LWK9"/>
<sequence length="331" mass="38751">MSLIEVEEILTDEQYLKPIFNYFAFIRHFHCANFFESVQQWYKKYKDSTLKTYLSVLEILFTYFAKYSPRLVSLDLSIVFMYDNKFNKLKEFILLNVKVSNWISQIKELNVGPDLIEDVKFFQIFDFCTNVRKNNLEHLCFYHSDITKIINETLMKHKNSLRHLEFDNVNFKDEFFAASFYNLITLSFCVSNNLENVLNSLIMTPLKSLNTLIFNQISVPFEVLSVLIESNSKNLEVIHTGNLRDGCDLILEKISEHCINLKVLSTTMSSIFQTEIYLLNNLFKNCIQLKRLELLDENGIVIDVDSILTLIVISPTTELKLTAKKLITFFI</sequence>
<evidence type="ECO:0000313" key="2">
    <source>
        <dbReference type="Proteomes" id="UP000615446"/>
    </source>
</evidence>
<proteinExistence type="predicted"/>
<name>A0A8H3LWK9_9GLOM</name>
<evidence type="ECO:0000313" key="1">
    <source>
        <dbReference type="EMBL" id="GES94374.1"/>
    </source>
</evidence>
<protein>
    <submittedName>
        <fullName evidence="1">Uncharacterized protein</fullName>
    </submittedName>
</protein>
<reference evidence="1" key="1">
    <citation type="submission" date="2019-10" db="EMBL/GenBank/DDBJ databases">
        <title>Conservation and host-specific expression of non-tandemly repeated heterogenous ribosome RNA gene in arbuscular mycorrhizal fungi.</title>
        <authorList>
            <person name="Maeda T."/>
            <person name="Kobayashi Y."/>
            <person name="Nakagawa T."/>
            <person name="Ezawa T."/>
            <person name="Yamaguchi K."/>
            <person name="Bino T."/>
            <person name="Nishimoto Y."/>
            <person name="Shigenobu S."/>
            <person name="Kawaguchi M."/>
        </authorList>
    </citation>
    <scope>NUCLEOTIDE SEQUENCE</scope>
    <source>
        <strain evidence="1">HR1</strain>
    </source>
</reference>
<dbReference type="InterPro" id="IPR032675">
    <property type="entry name" value="LRR_dom_sf"/>
</dbReference>
<comment type="caution">
    <text evidence="1">The sequence shown here is derived from an EMBL/GenBank/DDBJ whole genome shotgun (WGS) entry which is preliminary data.</text>
</comment>
<dbReference type="EMBL" id="BLAL01000236">
    <property type="protein sequence ID" value="GES94374.1"/>
    <property type="molecule type" value="Genomic_DNA"/>
</dbReference>
<accession>A0A8H3LWK9</accession>
<dbReference type="SUPFAM" id="SSF52047">
    <property type="entry name" value="RNI-like"/>
    <property type="match status" value="1"/>
</dbReference>
<dbReference type="Proteomes" id="UP000615446">
    <property type="component" value="Unassembled WGS sequence"/>
</dbReference>
<gene>
    <name evidence="1" type="ORF">RCL2_002110900</name>
</gene>
<dbReference type="Gene3D" id="3.80.10.10">
    <property type="entry name" value="Ribonuclease Inhibitor"/>
    <property type="match status" value="1"/>
</dbReference>
<organism evidence="1 2">
    <name type="scientific">Rhizophagus clarus</name>
    <dbReference type="NCBI Taxonomy" id="94130"/>
    <lineage>
        <taxon>Eukaryota</taxon>
        <taxon>Fungi</taxon>
        <taxon>Fungi incertae sedis</taxon>
        <taxon>Mucoromycota</taxon>
        <taxon>Glomeromycotina</taxon>
        <taxon>Glomeromycetes</taxon>
        <taxon>Glomerales</taxon>
        <taxon>Glomeraceae</taxon>
        <taxon>Rhizophagus</taxon>
    </lineage>
</organism>